<keyword evidence="2" id="KW-1185">Reference proteome</keyword>
<proteinExistence type="predicted"/>
<sequence>MFFSISKVHCPTCNQNTKTKLKLVNDECYTPKCLCFSLIIFGLFHIVLAITSCFYSTKRECLISIFVGFAFVSAFAVFCAYILLCDFCKNIEHHCSVCDTYLGRYEGDRKPVVILPPELYKDHVAQPNNN</sequence>
<gene>
    <name evidence="1" type="ORF">MENTE1834_LOCUS38110</name>
</gene>
<protein>
    <submittedName>
        <fullName evidence="1">Uncharacterized protein</fullName>
    </submittedName>
</protein>
<accession>A0ACB1AJ10</accession>
<dbReference type="Proteomes" id="UP001497535">
    <property type="component" value="Unassembled WGS sequence"/>
</dbReference>
<evidence type="ECO:0000313" key="1">
    <source>
        <dbReference type="EMBL" id="CAK5090331.1"/>
    </source>
</evidence>
<name>A0ACB1AJ10_MELEN</name>
<comment type="caution">
    <text evidence="1">The sequence shown here is derived from an EMBL/GenBank/DDBJ whole genome shotgun (WGS) entry which is preliminary data.</text>
</comment>
<reference evidence="1" key="1">
    <citation type="submission" date="2023-11" db="EMBL/GenBank/DDBJ databases">
        <authorList>
            <person name="Poullet M."/>
        </authorList>
    </citation>
    <scope>NUCLEOTIDE SEQUENCE</scope>
    <source>
        <strain evidence="1">E1834</strain>
    </source>
</reference>
<evidence type="ECO:0000313" key="2">
    <source>
        <dbReference type="Proteomes" id="UP001497535"/>
    </source>
</evidence>
<dbReference type="EMBL" id="CAVMJV010000081">
    <property type="protein sequence ID" value="CAK5090331.1"/>
    <property type="molecule type" value="Genomic_DNA"/>
</dbReference>
<organism evidence="1 2">
    <name type="scientific">Meloidogyne enterolobii</name>
    <name type="common">Root-knot nematode worm</name>
    <name type="synonym">Meloidogyne mayaguensis</name>
    <dbReference type="NCBI Taxonomy" id="390850"/>
    <lineage>
        <taxon>Eukaryota</taxon>
        <taxon>Metazoa</taxon>
        <taxon>Ecdysozoa</taxon>
        <taxon>Nematoda</taxon>
        <taxon>Chromadorea</taxon>
        <taxon>Rhabditida</taxon>
        <taxon>Tylenchina</taxon>
        <taxon>Tylenchomorpha</taxon>
        <taxon>Tylenchoidea</taxon>
        <taxon>Meloidogynidae</taxon>
        <taxon>Meloidogyninae</taxon>
        <taxon>Meloidogyne</taxon>
    </lineage>
</organism>